<feature type="disulfide bond" evidence="10">
    <location>
        <begin position="309"/>
        <end position="344"/>
    </location>
</feature>
<evidence type="ECO:0000313" key="13">
    <source>
        <dbReference type="Proteomes" id="UP000789595"/>
    </source>
</evidence>
<sequence length="1186" mass="129702">MRRLVLLWATAAAVRQPPLPKSPSAAAVREAYLYAFATYARDAWGSDWLRPVARQSVDAAAAGPLGQTIAAAADGLWLMGFDGVVRQCGAWAADEFSAGDAHVATSTRDATKILGGLLAIYVLSDDARFLGAAKKLGDRLLPAYGASPTGPPYAHIFDLREGVVSKPTVNVQNSESLTAGLVELKALAKATSKKRFAEASDRQLQALFDMKGWTFQGSLAPARASIEAGAFEDSNTGRCSAGEGGAELYAALVARGRQSNDELARKASRLAARAAVASLTFVVSDENGTVAADMLQGERGPPVFHQRACALPGFLARTNWGYMPQAVHDPDSVKTIARDLVTTCVQRALQTKTGLAPSLDQATGRVGDLRPETASSLFFMRRATQDPYYASLGYDLFRKLNASSRIQGGAFATIDDVEIGNKRDEQPPHVFETLKYLYLLLLENETQSTYLDDYVYAAGGHLLPVYDGSEVLDKANDDLRATVVVVKKIGHAVVPDDELHIADSIERFAATATSAGHVTFDENALNESYTMVAGQRPSGRPLSGTAMIAGFQEGIIPPNQPGNATVWGVSGIEGPARFVSRVAQALVKQGLPVSRSFVEDTHASLCKLRPCGHYGTAPRYDLPTNLTVSADPLGSLTVEPWMEPADAIEQFARAAAAKGQDIKRESCVEMLSWFCKRRRCARQTLREDRKAVVLVSTGEKDLEATATCEFWSPPEWCAELLKDRLIKEGVPVDSALAAGMEVRRHFCETSTCGQRLHTRLSLDIWDHDNGTVGAAACGPLSDPADCVEKMFRGSYRVGFKANETTAEASMTRMMRWFCKRRECIRPVAPAVSITHKGDVLEVKPWDEPRGKLREFAQRFSDKREPLSQEELKQLSFKVCSARPGWCVTLPKTVGVEVTGVGEATCRPWEEPADVLDTLHAHALRAGLEVTDLQLKKSLELMCAQRNCDRKKVKSMARIFFMHPGKTAGRAIQDATTKTDKVFVLGHDDRCDGLSKPCYVVLRDPRERLVSALAFKQQGGEWRGERLLGNTCHGWLMGKNLSTILADVDGLDQHCEYFQASPDKKTHCVFRPLEWWVDGHEDDINFLCFPELTTSFSALIAPFCNDTTCALPKRNPSNHSELYGGRPSSHGAALDAFARRWYSKDLELYERHCGTVKGPRQVYGNASAQEATVEKGPFGEPIFAWEP</sequence>
<comment type="catalytic activity">
    <reaction evidence="8">
        <text>N(4)-(alpha-D-Man-(1-&gt;2)-alpha-D-Man-(1-&gt;2)-alpha-D-Man-(1-&gt;3)-[alpha-D-Man-(1-&gt;3)-[alpha-D-Man-(1-&gt;2)-alpha-D-Man-(1-&gt;6)]-alpha-D-Man-(1-&gt;6)]-beta-D-Man-(1-&gt;4)-beta-D-GlcNAc-(1-&gt;4)-beta-D-GlcNAc)-L-asparaginyl-[protein] (N-glucan mannose isomer 8A1,2,3B1,3) + 3 H2O = N(4)-(alpha-D-Man-(1-&gt;3)-[alpha-D-Man-(1-&gt;3)-[alpha-D-Man-(1-&gt;6)]-alpha-D-Man-(1-&gt;6)]-beta-D-Man-(1-&gt;4)-beta-D-GlcNAc-(1-&gt;4)-beta-D-GlcNAc)-L-asparaginyl-[protein] (N-glucan mannose isomer 5A1,2) + 3 beta-D-mannose</text>
        <dbReference type="Rhea" id="RHEA:56028"/>
        <dbReference type="Rhea" id="RHEA-COMP:14358"/>
        <dbReference type="Rhea" id="RHEA-COMP:14367"/>
        <dbReference type="ChEBI" id="CHEBI:15377"/>
        <dbReference type="ChEBI" id="CHEBI:28563"/>
        <dbReference type="ChEBI" id="CHEBI:59087"/>
        <dbReference type="ChEBI" id="CHEBI:60628"/>
        <dbReference type="EC" id="3.2.1.113"/>
    </reaction>
</comment>
<keyword evidence="13" id="KW-1185">Reference proteome</keyword>
<dbReference type="GO" id="GO:0005509">
    <property type="term" value="F:calcium ion binding"/>
    <property type="evidence" value="ECO:0007669"/>
    <property type="project" value="InterPro"/>
</dbReference>
<comment type="similarity">
    <text evidence="3 11">Belongs to the glycosyl hydrolase 47 family.</text>
</comment>
<keyword evidence="5 11" id="KW-0378">Hydrolase</keyword>
<dbReference type="PANTHER" id="PTHR11742:SF55">
    <property type="entry name" value="ENDOPLASMIC RETICULUM MANNOSYL-OLIGOSACCHARIDE 1,2-ALPHA-MANNOSIDASE"/>
    <property type="match status" value="1"/>
</dbReference>
<dbReference type="EC" id="3.2.1.-" evidence="11"/>
<evidence type="ECO:0000256" key="3">
    <source>
        <dbReference type="ARBA" id="ARBA00007658"/>
    </source>
</evidence>
<accession>A0A8J2SFP7</accession>
<evidence type="ECO:0000256" key="7">
    <source>
        <dbReference type="ARBA" id="ARBA00023157"/>
    </source>
</evidence>
<dbReference type="Proteomes" id="UP000789595">
    <property type="component" value="Unassembled WGS sequence"/>
</dbReference>
<evidence type="ECO:0000256" key="2">
    <source>
        <dbReference type="ARBA" id="ARBA00004922"/>
    </source>
</evidence>
<protein>
    <recommendedName>
        <fullName evidence="11">alpha-1,2-Mannosidase</fullName>
        <ecNumber evidence="11">3.2.1.-</ecNumber>
    </recommendedName>
</protein>
<dbReference type="Gene3D" id="1.50.10.10">
    <property type="match status" value="1"/>
</dbReference>
<keyword evidence="4" id="KW-0479">Metal-binding</keyword>
<keyword evidence="6" id="KW-0106">Calcium</keyword>
<proteinExistence type="inferred from homology"/>
<evidence type="ECO:0000256" key="11">
    <source>
        <dbReference type="RuleBase" id="RU361193"/>
    </source>
</evidence>
<evidence type="ECO:0000256" key="8">
    <source>
        <dbReference type="ARBA" id="ARBA00047669"/>
    </source>
</evidence>
<gene>
    <name evidence="12" type="ORF">PECAL_1P32600</name>
</gene>
<name>A0A8J2SFP7_9STRA</name>
<dbReference type="GO" id="GO:0005783">
    <property type="term" value="C:endoplasmic reticulum"/>
    <property type="evidence" value="ECO:0007669"/>
    <property type="project" value="TreeGrafter"/>
</dbReference>
<dbReference type="InterPro" id="IPR036026">
    <property type="entry name" value="Seven-hairpin_glycosidases"/>
</dbReference>
<dbReference type="InterPro" id="IPR050749">
    <property type="entry name" value="Glycosyl_Hydrolase_47"/>
</dbReference>
<keyword evidence="7 10" id="KW-1015">Disulfide bond</keyword>
<evidence type="ECO:0000313" key="12">
    <source>
        <dbReference type="EMBL" id="CAH0366751.1"/>
    </source>
</evidence>
<comment type="pathway">
    <text evidence="2">Protein modification; protein glycosylation.</text>
</comment>
<evidence type="ECO:0000256" key="6">
    <source>
        <dbReference type="ARBA" id="ARBA00022837"/>
    </source>
</evidence>
<dbReference type="SUPFAM" id="SSF48225">
    <property type="entry name" value="Seven-hairpin glycosidases"/>
    <property type="match status" value="1"/>
</dbReference>
<dbReference type="PRINTS" id="PR00747">
    <property type="entry name" value="GLYHDRLASE47"/>
</dbReference>
<comment type="catalytic activity">
    <reaction evidence="9">
        <text>N(4)-(alpha-D-Man-(1-&gt;2)-alpha-D-Man-(1-&gt;2)-alpha-D-Man-(1-&gt;3)-[alpha-D-Man-(1-&gt;2)-alpha-D-Man-(1-&gt;3)-[alpha-D-Man-(1-&gt;2)-alpha-D-Man-(1-&gt;6)]-alpha-D-Man-(1-&gt;6)]-beta-D-Man-(1-&gt;4)-beta-D-GlcNAc-(1-&gt;4)-beta-D-GlcNAc)-L-asparaginyl-[protein] (N-glucan mannose isomer 9A1,2,3B1,2,3) + 4 H2O = N(4)-(alpha-D-Man-(1-&gt;3)-[alpha-D-Man-(1-&gt;3)-[alpha-D-Man-(1-&gt;6)]-alpha-D-Man-(1-&gt;6)]-beta-D-Man-(1-&gt;4)-beta-D-GlcNAc-(1-&gt;4)-beta-D-GlcNAc)-L-asparaginyl-[protein] (N-glucan mannose isomer 5A1,2) + 4 beta-D-mannose</text>
        <dbReference type="Rhea" id="RHEA:56008"/>
        <dbReference type="Rhea" id="RHEA-COMP:14356"/>
        <dbReference type="Rhea" id="RHEA-COMP:14367"/>
        <dbReference type="ChEBI" id="CHEBI:15377"/>
        <dbReference type="ChEBI" id="CHEBI:28563"/>
        <dbReference type="ChEBI" id="CHEBI:59087"/>
        <dbReference type="ChEBI" id="CHEBI:139493"/>
        <dbReference type="EC" id="3.2.1.113"/>
    </reaction>
</comment>
<dbReference type="GO" id="GO:0016020">
    <property type="term" value="C:membrane"/>
    <property type="evidence" value="ECO:0007669"/>
    <property type="project" value="InterPro"/>
</dbReference>
<dbReference type="Pfam" id="PF01532">
    <property type="entry name" value="Glyco_hydro_47"/>
    <property type="match status" value="1"/>
</dbReference>
<evidence type="ECO:0000256" key="9">
    <source>
        <dbReference type="ARBA" id="ARBA00048605"/>
    </source>
</evidence>
<dbReference type="InterPro" id="IPR012341">
    <property type="entry name" value="6hp_glycosidase-like_sf"/>
</dbReference>
<dbReference type="InterPro" id="IPR001382">
    <property type="entry name" value="Glyco_hydro_47"/>
</dbReference>
<comment type="caution">
    <text evidence="12">The sequence shown here is derived from an EMBL/GenBank/DDBJ whole genome shotgun (WGS) entry which is preliminary data.</text>
</comment>
<organism evidence="12 13">
    <name type="scientific">Pelagomonas calceolata</name>
    <dbReference type="NCBI Taxonomy" id="35677"/>
    <lineage>
        <taxon>Eukaryota</taxon>
        <taxon>Sar</taxon>
        <taxon>Stramenopiles</taxon>
        <taxon>Ochrophyta</taxon>
        <taxon>Pelagophyceae</taxon>
        <taxon>Pelagomonadales</taxon>
        <taxon>Pelagomonadaceae</taxon>
        <taxon>Pelagomonas</taxon>
    </lineage>
</organism>
<dbReference type="AlphaFoldDB" id="A0A8J2SFP7"/>
<dbReference type="GO" id="GO:0004571">
    <property type="term" value="F:mannosyl-oligosaccharide 1,2-alpha-mannosidase activity"/>
    <property type="evidence" value="ECO:0007669"/>
    <property type="project" value="UniProtKB-EC"/>
</dbReference>
<evidence type="ECO:0000256" key="4">
    <source>
        <dbReference type="ARBA" id="ARBA00022723"/>
    </source>
</evidence>
<dbReference type="OrthoDB" id="10601473at2759"/>
<keyword evidence="11" id="KW-0326">Glycosidase</keyword>
<evidence type="ECO:0000256" key="1">
    <source>
        <dbReference type="ARBA" id="ARBA00001913"/>
    </source>
</evidence>
<comment type="cofactor">
    <cofactor evidence="1">
        <name>Ca(2+)</name>
        <dbReference type="ChEBI" id="CHEBI:29108"/>
    </cofactor>
</comment>
<evidence type="ECO:0000256" key="5">
    <source>
        <dbReference type="ARBA" id="ARBA00022801"/>
    </source>
</evidence>
<reference evidence="12" key="1">
    <citation type="submission" date="2021-11" db="EMBL/GenBank/DDBJ databases">
        <authorList>
            <consortium name="Genoscope - CEA"/>
            <person name="William W."/>
        </authorList>
    </citation>
    <scope>NUCLEOTIDE SEQUENCE</scope>
</reference>
<dbReference type="PANTHER" id="PTHR11742">
    <property type="entry name" value="MANNOSYL-OLIGOSACCHARIDE ALPHA-1,2-MANNOSIDASE-RELATED"/>
    <property type="match status" value="1"/>
</dbReference>
<evidence type="ECO:0000256" key="10">
    <source>
        <dbReference type="PIRSR" id="PIRSR601382-3"/>
    </source>
</evidence>
<dbReference type="EMBL" id="CAKKNE010000001">
    <property type="protein sequence ID" value="CAH0366751.1"/>
    <property type="molecule type" value="Genomic_DNA"/>
</dbReference>
<dbReference type="GO" id="GO:0005975">
    <property type="term" value="P:carbohydrate metabolic process"/>
    <property type="evidence" value="ECO:0007669"/>
    <property type="project" value="InterPro"/>
</dbReference>